<dbReference type="Proteomes" id="UP000243342">
    <property type="component" value="Unassembled WGS sequence"/>
</dbReference>
<keyword evidence="3" id="KW-1185">Reference proteome</keyword>
<evidence type="ECO:0000256" key="1">
    <source>
        <dbReference type="SAM" id="MobiDB-lite"/>
    </source>
</evidence>
<organism evidence="2 3">
    <name type="scientific">Mangrovactinospora gilvigrisea</name>
    <dbReference type="NCBI Taxonomy" id="1428644"/>
    <lineage>
        <taxon>Bacteria</taxon>
        <taxon>Bacillati</taxon>
        <taxon>Actinomycetota</taxon>
        <taxon>Actinomycetes</taxon>
        <taxon>Kitasatosporales</taxon>
        <taxon>Streptomycetaceae</taxon>
        <taxon>Mangrovactinospora</taxon>
    </lineage>
</organism>
<evidence type="ECO:0008006" key="4">
    <source>
        <dbReference type="Google" id="ProtNLM"/>
    </source>
</evidence>
<evidence type="ECO:0000313" key="2">
    <source>
        <dbReference type="EMBL" id="OIV38039.1"/>
    </source>
</evidence>
<protein>
    <recommendedName>
        <fullName evidence="4">Aminoglycoside phosphotransferase domain-containing protein</fullName>
    </recommendedName>
</protein>
<dbReference type="EMBL" id="MLCF01000034">
    <property type="protein sequence ID" value="OIV38039.1"/>
    <property type="molecule type" value="Genomic_DNA"/>
</dbReference>
<dbReference type="SUPFAM" id="SSF56112">
    <property type="entry name" value="Protein kinase-like (PK-like)"/>
    <property type="match status" value="1"/>
</dbReference>
<evidence type="ECO:0000313" key="3">
    <source>
        <dbReference type="Proteomes" id="UP000243342"/>
    </source>
</evidence>
<name>A0A1J7BH75_9ACTN</name>
<proteinExistence type="predicted"/>
<dbReference type="InterPro" id="IPR011009">
    <property type="entry name" value="Kinase-like_dom_sf"/>
</dbReference>
<dbReference type="Gene3D" id="3.90.1200.10">
    <property type="match status" value="1"/>
</dbReference>
<sequence>MAAVVRAAGRREPRPGGEPAHAEPLSTPIVSGTAGVWTVTGDGWQAVLKVLQRDADAAGGHPHWRAGDEPDHWYYWRREAEFFADADLRGAVERELHIPETYLVADRPDGTVALWMERVGGWASAGWPPDHYHRLARRVARLQGRLTGDRLPGRPWLGRRWLAAYQEIREDQGAILWDGGAWAHPALDGTGVRERAAEFRALWEARKERLAEVEALPRTLCHFDLHPYNLFEDDGRLGAIDWAFTGHGGVGEDAATLVFDTVFDFHVRPDEADRLFAEVVDGYALGLAEVAAEAAAEAGPTGGSGEGGDVREQVRRAVLTTAAAKYAWTMPAVLHALRDGMPMLNGRALGLSVPWWTQASLRLLDLVGTRGPAESDRRV</sequence>
<feature type="region of interest" description="Disordered" evidence="1">
    <location>
        <begin position="1"/>
        <end position="27"/>
    </location>
</feature>
<reference evidence="2 3" key="1">
    <citation type="submission" date="2016-10" db="EMBL/GenBank/DDBJ databases">
        <title>Genome sequence of Streptomyces gilvigriseus MUSC 26.</title>
        <authorList>
            <person name="Lee L.-H."/>
            <person name="Ser H.-L."/>
        </authorList>
    </citation>
    <scope>NUCLEOTIDE SEQUENCE [LARGE SCALE GENOMIC DNA]</scope>
    <source>
        <strain evidence="2 3">MUSC 26</strain>
    </source>
</reference>
<gene>
    <name evidence="2" type="ORF">BIV57_07950</name>
</gene>
<comment type="caution">
    <text evidence="2">The sequence shown here is derived from an EMBL/GenBank/DDBJ whole genome shotgun (WGS) entry which is preliminary data.</text>
</comment>
<dbReference type="STRING" id="1428644.BIV57_07950"/>
<dbReference type="AlphaFoldDB" id="A0A1J7BH75"/>
<accession>A0A1J7BH75</accession>